<reference evidence="2 3" key="1">
    <citation type="submission" date="2024-02" db="EMBL/GenBank/DDBJ databases">
        <title>Discinaceae phylogenomics.</title>
        <authorList>
            <person name="Dirks A.C."/>
            <person name="James T.Y."/>
        </authorList>
    </citation>
    <scope>NUCLEOTIDE SEQUENCE [LARGE SCALE GENOMIC DNA]</scope>
    <source>
        <strain evidence="2 3">ACD0624</strain>
    </source>
</reference>
<gene>
    <name evidence="2" type="ORF">Q9L58_005119</name>
</gene>
<feature type="region of interest" description="Disordered" evidence="1">
    <location>
        <begin position="154"/>
        <end position="186"/>
    </location>
</feature>
<feature type="region of interest" description="Disordered" evidence="1">
    <location>
        <begin position="1"/>
        <end position="32"/>
    </location>
</feature>
<evidence type="ECO:0000313" key="2">
    <source>
        <dbReference type="EMBL" id="KAL0635876.1"/>
    </source>
</evidence>
<feature type="compositionally biased region" description="Acidic residues" evidence="1">
    <location>
        <begin position="164"/>
        <end position="186"/>
    </location>
</feature>
<keyword evidence="3" id="KW-1185">Reference proteome</keyword>
<accession>A0ABR3GJZ9</accession>
<dbReference type="InterPro" id="IPR031349">
    <property type="entry name" value="Tfb6"/>
</dbReference>
<name>A0ABR3GJZ9_9PEZI</name>
<dbReference type="EMBL" id="JBBBZM010000060">
    <property type="protein sequence ID" value="KAL0635876.1"/>
    <property type="molecule type" value="Genomic_DNA"/>
</dbReference>
<dbReference type="PANTHER" id="PTHR37781">
    <property type="entry name" value="TFIIH COMPLEX SUBUNIT"/>
    <property type="match status" value="1"/>
</dbReference>
<comment type="caution">
    <text evidence="2">The sequence shown here is derived from an EMBL/GenBank/DDBJ whole genome shotgun (WGS) entry which is preliminary data.</text>
</comment>
<evidence type="ECO:0000313" key="3">
    <source>
        <dbReference type="Proteomes" id="UP001447188"/>
    </source>
</evidence>
<evidence type="ECO:0000256" key="1">
    <source>
        <dbReference type="SAM" id="MobiDB-lite"/>
    </source>
</evidence>
<sequence>MASPPPTPSKISYHILPPPRSSGPLKPGSRPESNLITYLDDQLLQVSRRYAKKYHEGGYATVEAVAEDLERLMANSFNDYLASFPPQLKSTLSLLDTFDRCFYTLITGSSVDPSTSLSSEFSVSRMNMTEKVRLKSIIKRTRLHIVKLAEKSMSTPDLPTDTDGKDDDEMDIETGDETDVDGDNQEHEEWEIEVMKVYDRSLIQIGEGLKEI</sequence>
<dbReference type="PANTHER" id="PTHR37781:SF1">
    <property type="entry name" value="ADR380WP"/>
    <property type="match status" value="1"/>
</dbReference>
<protein>
    <submittedName>
        <fullName evidence="2">Uncharacterized protein</fullName>
    </submittedName>
</protein>
<dbReference type="Pfam" id="PF17110">
    <property type="entry name" value="TFB6"/>
    <property type="match status" value="1"/>
</dbReference>
<organism evidence="2 3">
    <name type="scientific">Discina gigas</name>
    <dbReference type="NCBI Taxonomy" id="1032678"/>
    <lineage>
        <taxon>Eukaryota</taxon>
        <taxon>Fungi</taxon>
        <taxon>Dikarya</taxon>
        <taxon>Ascomycota</taxon>
        <taxon>Pezizomycotina</taxon>
        <taxon>Pezizomycetes</taxon>
        <taxon>Pezizales</taxon>
        <taxon>Discinaceae</taxon>
        <taxon>Discina</taxon>
    </lineage>
</organism>
<dbReference type="Proteomes" id="UP001447188">
    <property type="component" value="Unassembled WGS sequence"/>
</dbReference>
<proteinExistence type="predicted"/>